<comment type="caution">
    <text evidence="2">The sequence shown here is derived from an EMBL/GenBank/DDBJ whole genome shotgun (WGS) entry which is preliminary data.</text>
</comment>
<gene>
    <name evidence="2" type="ORF">WA026_004460</name>
</gene>
<name>A0AAW1V0I9_9CUCU</name>
<feature type="region of interest" description="Disordered" evidence="1">
    <location>
        <begin position="304"/>
        <end position="337"/>
    </location>
</feature>
<feature type="compositionally biased region" description="Polar residues" evidence="1">
    <location>
        <begin position="197"/>
        <end position="208"/>
    </location>
</feature>
<sequence length="337" mass="37072">MNWESGGTEESPISPLSPGLIQKLTPHSIKTLNTIFVEGHPDDFTSNHLSPADISVLSREVNMIKTQFNTDQELTNEADNLSQVLTDMISKSNNSIKSQKNMLLDTPVINAENKTSTIDSNSSKKQKNDSISDNANSNTSPLMFKRKNNLKYTTYDGGPYMGPNTTPQMFPPISSQRSSLSPQEAQIVSVHNRKMLQRNTPQTSTASFASIAKKRKPQPSSTGYDKIAHNNALIPSTSHFNPASILMNNKKSENHFNQTSSVSPSLSKEDLLKFIANQFTANNTEFVQSLLELISYQLTSNSSYNPPSSVKQLTPPSSISQGTSPPPVDQAMEYNQS</sequence>
<organism evidence="2 3">
    <name type="scientific">Henosepilachna vigintioctopunctata</name>
    <dbReference type="NCBI Taxonomy" id="420089"/>
    <lineage>
        <taxon>Eukaryota</taxon>
        <taxon>Metazoa</taxon>
        <taxon>Ecdysozoa</taxon>
        <taxon>Arthropoda</taxon>
        <taxon>Hexapoda</taxon>
        <taxon>Insecta</taxon>
        <taxon>Pterygota</taxon>
        <taxon>Neoptera</taxon>
        <taxon>Endopterygota</taxon>
        <taxon>Coleoptera</taxon>
        <taxon>Polyphaga</taxon>
        <taxon>Cucujiformia</taxon>
        <taxon>Coccinelloidea</taxon>
        <taxon>Coccinellidae</taxon>
        <taxon>Epilachninae</taxon>
        <taxon>Epilachnini</taxon>
        <taxon>Henosepilachna</taxon>
    </lineage>
</organism>
<feature type="compositionally biased region" description="Low complexity" evidence="1">
    <location>
        <begin position="118"/>
        <end position="134"/>
    </location>
</feature>
<keyword evidence="3" id="KW-1185">Reference proteome</keyword>
<evidence type="ECO:0000313" key="2">
    <source>
        <dbReference type="EMBL" id="KAK9889181.1"/>
    </source>
</evidence>
<feature type="region of interest" description="Disordered" evidence="1">
    <location>
        <begin position="114"/>
        <end position="142"/>
    </location>
</feature>
<feature type="region of interest" description="Disordered" evidence="1">
    <location>
        <begin position="197"/>
        <end position="224"/>
    </location>
</feature>
<evidence type="ECO:0000256" key="1">
    <source>
        <dbReference type="SAM" id="MobiDB-lite"/>
    </source>
</evidence>
<dbReference type="EMBL" id="JARQZJ010000122">
    <property type="protein sequence ID" value="KAK9889181.1"/>
    <property type="molecule type" value="Genomic_DNA"/>
</dbReference>
<reference evidence="2 3" key="1">
    <citation type="submission" date="2023-03" db="EMBL/GenBank/DDBJ databases">
        <title>Genome insight into feeding habits of ladybird beetles.</title>
        <authorList>
            <person name="Li H.-S."/>
            <person name="Huang Y.-H."/>
            <person name="Pang H."/>
        </authorList>
    </citation>
    <scope>NUCLEOTIDE SEQUENCE [LARGE SCALE GENOMIC DNA]</scope>
    <source>
        <strain evidence="2">SYSU_2023b</strain>
        <tissue evidence="2">Whole body</tissue>
    </source>
</reference>
<feature type="compositionally biased region" description="Polar residues" evidence="1">
    <location>
        <begin position="304"/>
        <end position="323"/>
    </location>
</feature>
<evidence type="ECO:0000313" key="3">
    <source>
        <dbReference type="Proteomes" id="UP001431783"/>
    </source>
</evidence>
<dbReference type="Proteomes" id="UP001431783">
    <property type="component" value="Unassembled WGS sequence"/>
</dbReference>
<accession>A0AAW1V0I9</accession>
<protein>
    <submittedName>
        <fullName evidence="2">Uncharacterized protein</fullName>
    </submittedName>
</protein>
<proteinExistence type="predicted"/>
<dbReference type="AlphaFoldDB" id="A0AAW1V0I9"/>